<gene>
    <name evidence="1" type="ORF">GCM10007418_24520</name>
</gene>
<dbReference type="EMBL" id="BMFF01000004">
    <property type="protein sequence ID" value="GGD04534.1"/>
    <property type="molecule type" value="Genomic_DNA"/>
</dbReference>
<sequence>MNRSGTGEESSRGTLVRPSKPLYKTLYDLANCYNESAEIILSTIITTKATEFIAPAIMCRSFAIELLLKFFIAIEKPAARSKSDLGEIEDNLRGHKYSELFDRLDNTYQLLIVECFSDLAVQNTSKDLFREHLINLGDDPFVKWRYIYESPTTKHIDIKLLGLIAKSLGLVAYKETQRKIS</sequence>
<comment type="caution">
    <text evidence="1">The sequence shown here is derived from an EMBL/GenBank/DDBJ whole genome shotgun (WGS) entry which is preliminary data.</text>
</comment>
<name>A0ABQ1PW50_9GAMM</name>
<evidence type="ECO:0000313" key="2">
    <source>
        <dbReference type="Proteomes" id="UP000638188"/>
    </source>
</evidence>
<dbReference type="Proteomes" id="UP000638188">
    <property type="component" value="Unassembled WGS sequence"/>
</dbReference>
<accession>A0ABQ1PW50</accession>
<evidence type="ECO:0000313" key="1">
    <source>
        <dbReference type="EMBL" id="GGD04534.1"/>
    </source>
</evidence>
<proteinExistence type="predicted"/>
<protein>
    <submittedName>
        <fullName evidence="1">Uncharacterized protein</fullName>
    </submittedName>
</protein>
<reference evidence="2" key="1">
    <citation type="journal article" date="2019" name="Int. J. Syst. Evol. Microbiol.">
        <title>The Global Catalogue of Microorganisms (GCM) 10K type strain sequencing project: providing services to taxonomists for standard genome sequencing and annotation.</title>
        <authorList>
            <consortium name="The Broad Institute Genomics Platform"/>
            <consortium name="The Broad Institute Genome Sequencing Center for Infectious Disease"/>
            <person name="Wu L."/>
            <person name="Ma J."/>
        </authorList>
    </citation>
    <scope>NUCLEOTIDE SEQUENCE [LARGE SCALE GENOMIC DNA]</scope>
    <source>
        <strain evidence="2">CGMCC 1.12482</strain>
    </source>
</reference>
<keyword evidence="2" id="KW-1185">Reference proteome</keyword>
<organism evidence="1 2">
    <name type="scientific">Halopseudomonas salina</name>
    <dbReference type="NCBI Taxonomy" id="1323744"/>
    <lineage>
        <taxon>Bacteria</taxon>
        <taxon>Pseudomonadati</taxon>
        <taxon>Pseudomonadota</taxon>
        <taxon>Gammaproteobacteria</taxon>
        <taxon>Pseudomonadales</taxon>
        <taxon>Pseudomonadaceae</taxon>
        <taxon>Halopseudomonas</taxon>
    </lineage>
</organism>